<dbReference type="Gene3D" id="1.10.533.10">
    <property type="entry name" value="Death Domain, Fas"/>
    <property type="match status" value="1"/>
</dbReference>
<feature type="region of interest" description="Disordered" evidence="2">
    <location>
        <begin position="526"/>
        <end position="585"/>
    </location>
</feature>
<feature type="coiled-coil region" evidence="1">
    <location>
        <begin position="126"/>
        <end position="240"/>
    </location>
</feature>
<feature type="coiled-coil region" evidence="1">
    <location>
        <begin position="291"/>
        <end position="318"/>
    </location>
</feature>
<protein>
    <recommendedName>
        <fullName evidence="3">CARD domain-containing protein</fullName>
    </recommendedName>
</protein>
<evidence type="ECO:0000259" key="3">
    <source>
        <dbReference type="PROSITE" id="PS50209"/>
    </source>
</evidence>
<dbReference type="AlphaFoldDB" id="A0AAN9BUP6"/>
<accession>A0AAN9BUP6</accession>
<evidence type="ECO:0000256" key="1">
    <source>
        <dbReference type="SAM" id="Coils"/>
    </source>
</evidence>
<dbReference type="Pfam" id="PF00619">
    <property type="entry name" value="CARD"/>
    <property type="match status" value="1"/>
</dbReference>
<evidence type="ECO:0000256" key="2">
    <source>
        <dbReference type="SAM" id="MobiDB-lite"/>
    </source>
</evidence>
<dbReference type="GO" id="GO:0042981">
    <property type="term" value="P:regulation of apoptotic process"/>
    <property type="evidence" value="ECO:0007669"/>
    <property type="project" value="InterPro"/>
</dbReference>
<feature type="compositionally biased region" description="Basic and acidic residues" evidence="2">
    <location>
        <begin position="526"/>
        <end position="540"/>
    </location>
</feature>
<evidence type="ECO:0000313" key="5">
    <source>
        <dbReference type="Proteomes" id="UP001374579"/>
    </source>
</evidence>
<feature type="coiled-coil region" evidence="1">
    <location>
        <begin position="361"/>
        <end position="423"/>
    </location>
</feature>
<feature type="domain" description="CARD" evidence="3">
    <location>
        <begin position="4"/>
        <end position="96"/>
    </location>
</feature>
<dbReference type="EMBL" id="JBAMIC010000002">
    <property type="protein sequence ID" value="KAK7112268.1"/>
    <property type="molecule type" value="Genomic_DNA"/>
</dbReference>
<reference evidence="4 5" key="1">
    <citation type="submission" date="2024-02" db="EMBL/GenBank/DDBJ databases">
        <title>Chromosome-scale genome assembly of the rough periwinkle Littorina saxatilis.</title>
        <authorList>
            <person name="De Jode A."/>
            <person name="Faria R."/>
            <person name="Formenti G."/>
            <person name="Sims Y."/>
            <person name="Smith T.P."/>
            <person name="Tracey A."/>
            <person name="Wood J.M.D."/>
            <person name="Zagrodzka Z.B."/>
            <person name="Johannesson K."/>
            <person name="Butlin R.K."/>
            <person name="Leder E.H."/>
        </authorList>
    </citation>
    <scope>NUCLEOTIDE SEQUENCE [LARGE SCALE GENOMIC DNA]</scope>
    <source>
        <strain evidence="4">Snail1</strain>
        <tissue evidence="4">Muscle</tissue>
    </source>
</reference>
<dbReference type="SUPFAM" id="SSF47986">
    <property type="entry name" value="DEATH domain"/>
    <property type="match status" value="1"/>
</dbReference>
<keyword evidence="1" id="KW-0175">Coiled coil</keyword>
<name>A0AAN9BUP6_9CAEN</name>
<proteinExistence type="predicted"/>
<dbReference type="InterPro" id="IPR001315">
    <property type="entry name" value="CARD"/>
</dbReference>
<sequence>MDGESECSLSLLEDNQWVLVKSVDPEVFLDYMRQHQVLSEDDSQNIQNQFVNPTRRARMRCFLGILRTRGPDNIKIFFKLLGWEYPHVYREVFRQEPGLPPDTYRQDKKSRLSCNLNQLLTVGLNMTRLRNQKEDLAEQVNDMEAMLKHQKNEIEDLEREHQRLRQFERDNQQLKERLHTVTTNNEEIKEENRQFLHEIRTLTLELQKRRDQETQLQGQLDEMTQQIQEKSFELNRKSREESDLRAKFEKVRQASIRFQSRSQVKNNYPDLGNRVAKARQGCSTVSSTCVQDELRQQVEILMDDMKNLEETNRGLCEQLQWMQSLLDDEKDERDQMHRRVCTLEHDKNTLESRQITSAQKIERYYNKIKELEDQKRKLEEERMHMQTKTWEMSLSSEKQFEQLHKMETRYDQLQQNYEQFRQEHRYCVPGEPFERQRPRLPDLNNRPDPPQRPLIHSPRASPQPGKQDPFKHFASFYATSVYSEGSSNLTDVPDGVPGSPAVLVNLNLVPKCELVERDHGSMKVHVSESMRAKNPSHDVSDLTGSDEDDVASTLSELSSVSSSTFDPVDPTDSGNGNTDSKFVTNTNVSGEFSTAGNFFIRLNVKEDGILEEQNMGVQEGDILYVVSKSMEQWKVTKVDKVTGKLQFDLQGTMPNLERLRRDSLTGQPVRRNPSCDSNSKSTLSRANAFKQRVDIKRQTSVVAAYSVVCPMKATRLLPVLLICPPSTVKSLMSCMETMSQEWANIIPDGLVESSSRLFAETPKHNVLPWEIRPKDPQRYDNNLHKFIIIVITMESPDALPTLRRLLGEPDLVMDYEQEMKLIRERLEMVQRAGLHWQTVTVVPGKDNREEFWREVQEKVSQVQHQVFWLETFLHTSPR</sequence>
<organism evidence="4 5">
    <name type="scientific">Littorina saxatilis</name>
    <dbReference type="NCBI Taxonomy" id="31220"/>
    <lineage>
        <taxon>Eukaryota</taxon>
        <taxon>Metazoa</taxon>
        <taxon>Spiralia</taxon>
        <taxon>Lophotrochozoa</taxon>
        <taxon>Mollusca</taxon>
        <taxon>Gastropoda</taxon>
        <taxon>Caenogastropoda</taxon>
        <taxon>Littorinimorpha</taxon>
        <taxon>Littorinoidea</taxon>
        <taxon>Littorinidae</taxon>
        <taxon>Littorina</taxon>
    </lineage>
</organism>
<dbReference type="PROSITE" id="PS50209">
    <property type="entry name" value="CARD"/>
    <property type="match status" value="1"/>
</dbReference>
<feature type="compositionally biased region" description="Low complexity" evidence="2">
    <location>
        <begin position="552"/>
        <end position="564"/>
    </location>
</feature>
<keyword evidence="5" id="KW-1185">Reference proteome</keyword>
<gene>
    <name evidence="4" type="ORF">V1264_011743</name>
</gene>
<comment type="caution">
    <text evidence="4">The sequence shown here is derived from an EMBL/GenBank/DDBJ whole genome shotgun (WGS) entry which is preliminary data.</text>
</comment>
<dbReference type="InterPro" id="IPR011029">
    <property type="entry name" value="DEATH-like_dom_sf"/>
</dbReference>
<feature type="compositionally biased region" description="Polar residues" evidence="2">
    <location>
        <begin position="572"/>
        <end position="585"/>
    </location>
</feature>
<dbReference type="Proteomes" id="UP001374579">
    <property type="component" value="Unassembled WGS sequence"/>
</dbReference>
<feature type="compositionally biased region" description="Basic and acidic residues" evidence="2">
    <location>
        <begin position="430"/>
        <end position="440"/>
    </location>
</feature>
<evidence type="ECO:0000313" key="4">
    <source>
        <dbReference type="EMBL" id="KAK7112268.1"/>
    </source>
</evidence>
<feature type="region of interest" description="Disordered" evidence="2">
    <location>
        <begin position="430"/>
        <end position="470"/>
    </location>
</feature>